<dbReference type="RefSeq" id="WP_268399903.1">
    <property type="nucleotide sequence ID" value="NZ_CP113787.1"/>
</dbReference>
<feature type="transmembrane region" description="Helical" evidence="2">
    <location>
        <begin position="391"/>
        <end position="416"/>
    </location>
</feature>
<feature type="transmembrane region" description="Helical" evidence="2">
    <location>
        <begin position="104"/>
        <end position="126"/>
    </location>
</feature>
<accession>A0AA47FIV1</accession>
<sequence>MSSDSAGKKTGAPTAGIGLGAASERKYLKWYNKVGYGSGDVAGNVVYVLLSAFVMIYLTDTAGLDAGIVGTLMMLSRLFDGFSDIIFGALLDRTNTRMGKARPWMLWGFVGCAAMLIAIFAIPTSLGDTAKYAWFFIAYTLLNAVFFTANNIAYSSLTALITRNGAERVQMGSIRFMFAFGTNLLIQSITVGGVALFGGGAVGWRTMAIIYALLGLGVNTLSVLSVKELPPEELEGEDEPKDDKLSVGESAKMLVSNKYYLIILIVFLLTQIFTAMLNMGIYFMKYILGDESLLGTFAWAINVPLIVGLMITPLVVSRFGGMFRINVVGYVIATLGRLGVLVAAYMHNVPFMLILSAVAALGMSSLQGTLNALIAEASENTWLRTGKRIDGLMFSCTSLGVKVGGGLGTAVSGWLLSASGYNGQLSVQPGSAIQMIYVMYVWFPLIANALILFLLTRLDVEKVNTRLKEEADARAEAAVGARVTGRGSVVLGEAGDAVGDGDAVGSPGAAVAGVEAADDDGEGGDSGSAQ</sequence>
<dbReference type="Proteomes" id="UP001163127">
    <property type="component" value="Chromosome"/>
</dbReference>
<dbReference type="GO" id="GO:0006814">
    <property type="term" value="P:sodium ion transport"/>
    <property type="evidence" value="ECO:0007669"/>
    <property type="project" value="InterPro"/>
</dbReference>
<dbReference type="GO" id="GO:0008643">
    <property type="term" value="P:carbohydrate transport"/>
    <property type="evidence" value="ECO:0007669"/>
    <property type="project" value="InterPro"/>
</dbReference>
<dbReference type="PANTHER" id="PTHR11328:SF24">
    <property type="entry name" value="MAJOR FACILITATOR SUPERFAMILY (MFS) PROFILE DOMAIN-CONTAINING PROTEIN"/>
    <property type="match status" value="1"/>
</dbReference>
<feature type="transmembrane region" description="Helical" evidence="2">
    <location>
        <begin position="327"/>
        <end position="345"/>
    </location>
</feature>
<keyword evidence="2" id="KW-1133">Transmembrane helix</keyword>
<feature type="transmembrane region" description="Helical" evidence="2">
    <location>
        <begin position="259"/>
        <end position="284"/>
    </location>
</feature>
<feature type="transmembrane region" description="Helical" evidence="2">
    <location>
        <begin position="296"/>
        <end position="315"/>
    </location>
</feature>
<dbReference type="GO" id="GO:0005886">
    <property type="term" value="C:plasma membrane"/>
    <property type="evidence" value="ECO:0007669"/>
    <property type="project" value="TreeGrafter"/>
</dbReference>
<evidence type="ECO:0000313" key="4">
    <source>
        <dbReference type="Proteomes" id="UP001163127"/>
    </source>
</evidence>
<dbReference type="Pfam" id="PF13347">
    <property type="entry name" value="MFS_2"/>
    <property type="match status" value="1"/>
</dbReference>
<dbReference type="GO" id="GO:0015293">
    <property type="term" value="F:symporter activity"/>
    <property type="evidence" value="ECO:0007669"/>
    <property type="project" value="InterPro"/>
</dbReference>
<feature type="transmembrane region" description="Helical" evidence="2">
    <location>
        <begin position="204"/>
        <end position="224"/>
    </location>
</feature>
<feature type="transmembrane region" description="Helical" evidence="2">
    <location>
        <begin position="436"/>
        <end position="456"/>
    </location>
</feature>
<dbReference type="AlphaFoldDB" id="A0AA47FIV1"/>
<dbReference type="EMBL" id="CP113787">
    <property type="protein sequence ID" value="WAL44142.1"/>
    <property type="molecule type" value="Genomic_DNA"/>
</dbReference>
<name>A0AA47FIV1_ACTNA</name>
<keyword evidence="2" id="KW-0812">Transmembrane</keyword>
<keyword evidence="2" id="KW-0472">Membrane</keyword>
<dbReference type="Gene3D" id="1.20.1250.20">
    <property type="entry name" value="MFS general substrate transporter like domains"/>
    <property type="match status" value="2"/>
</dbReference>
<dbReference type="PANTHER" id="PTHR11328">
    <property type="entry name" value="MAJOR FACILITATOR SUPERFAMILY DOMAIN-CONTAINING PROTEIN"/>
    <property type="match status" value="1"/>
</dbReference>
<evidence type="ECO:0000256" key="1">
    <source>
        <dbReference type="SAM" id="MobiDB-lite"/>
    </source>
</evidence>
<feature type="transmembrane region" description="Helical" evidence="2">
    <location>
        <begin position="132"/>
        <end position="153"/>
    </location>
</feature>
<feature type="region of interest" description="Disordered" evidence="1">
    <location>
        <begin position="509"/>
        <end position="530"/>
    </location>
</feature>
<proteinExistence type="predicted"/>
<organism evidence="3 4">
    <name type="scientific">Actinomyces naeslundii</name>
    <dbReference type="NCBI Taxonomy" id="1655"/>
    <lineage>
        <taxon>Bacteria</taxon>
        <taxon>Bacillati</taxon>
        <taxon>Actinomycetota</taxon>
        <taxon>Actinomycetes</taxon>
        <taxon>Actinomycetales</taxon>
        <taxon>Actinomycetaceae</taxon>
        <taxon>Actinomyces</taxon>
    </lineage>
</organism>
<gene>
    <name evidence="3" type="ORF">OFA60_06275</name>
</gene>
<feature type="transmembrane region" description="Helical" evidence="2">
    <location>
        <begin position="68"/>
        <end position="92"/>
    </location>
</feature>
<dbReference type="InterPro" id="IPR039672">
    <property type="entry name" value="MFS_2"/>
</dbReference>
<dbReference type="NCBIfam" id="TIGR00792">
    <property type="entry name" value="gph"/>
    <property type="match status" value="1"/>
</dbReference>
<evidence type="ECO:0000256" key="2">
    <source>
        <dbReference type="SAM" id="Phobius"/>
    </source>
</evidence>
<evidence type="ECO:0000313" key="3">
    <source>
        <dbReference type="EMBL" id="WAL44142.1"/>
    </source>
</evidence>
<protein>
    <submittedName>
        <fullName evidence="3">Glycoside-pentoside-hexuronide (GPH):cation symporter</fullName>
    </submittedName>
</protein>
<dbReference type="SUPFAM" id="SSF103473">
    <property type="entry name" value="MFS general substrate transporter"/>
    <property type="match status" value="1"/>
</dbReference>
<feature type="transmembrane region" description="Helical" evidence="2">
    <location>
        <begin position="351"/>
        <end position="370"/>
    </location>
</feature>
<feature type="transmembrane region" description="Helical" evidence="2">
    <location>
        <begin position="174"/>
        <end position="198"/>
    </location>
</feature>
<reference evidence="3" key="1">
    <citation type="submission" date="2022-11" db="EMBL/GenBank/DDBJ databases">
        <title>Dental biofilm bacteria. Genome sequencing and assembly.</title>
        <authorList>
            <person name="Robertsson C."/>
        </authorList>
    </citation>
    <scope>NUCLEOTIDE SEQUENCE</scope>
    <source>
        <strain evidence="3">CW</strain>
    </source>
</reference>
<feature type="transmembrane region" description="Helical" evidence="2">
    <location>
        <begin position="34"/>
        <end position="56"/>
    </location>
</feature>
<dbReference type="InterPro" id="IPR036259">
    <property type="entry name" value="MFS_trans_sf"/>
</dbReference>
<dbReference type="InterPro" id="IPR001927">
    <property type="entry name" value="Na/Gal_symport"/>
</dbReference>